<dbReference type="InterPro" id="IPR041497">
    <property type="entry name" value="Thump-like"/>
</dbReference>
<dbReference type="RefSeq" id="WP_145060833.1">
    <property type="nucleotide sequence ID" value="NZ_CP036263.1"/>
</dbReference>
<organism evidence="2 3">
    <name type="scientific">Adhaeretor mobilis</name>
    <dbReference type="NCBI Taxonomy" id="1930276"/>
    <lineage>
        <taxon>Bacteria</taxon>
        <taxon>Pseudomonadati</taxon>
        <taxon>Planctomycetota</taxon>
        <taxon>Planctomycetia</taxon>
        <taxon>Pirellulales</taxon>
        <taxon>Lacipirellulaceae</taxon>
        <taxon>Adhaeretor</taxon>
    </lineage>
</organism>
<dbReference type="Proteomes" id="UP000319852">
    <property type="component" value="Chromosome"/>
</dbReference>
<accession>A0A517MXP2</accession>
<evidence type="ECO:0000313" key="3">
    <source>
        <dbReference type="Proteomes" id="UP000319852"/>
    </source>
</evidence>
<sequence length="402" mass="45004">MSELNELDDYSWLTGYEAERLLTDFAGDTRPLHNRITALRKVLSPERARLVSEQIDLRERAQMKFGEFANRMFFTSVQLQQATDLWVARYKAQRFDTTPSTNSMADYCCGIGGDLVAFAQRGSTVGWERDPGVALLAEANLRVFGKDSESTIKIGDVEQVDSPSGAWHVDPDRRQNERRSVQVEFHAPSRVTLDRWIDAYPSGAVKLAPAASPPLEWQEKSEQEWISRGRECKQLLLWFGSLSKHPGKRRATRIQKGAKGEFDVSTFAGNPELANSAVEQPARFVFDPDPALIAADLTGAWANRLILATLGPGAVYLTGDTLPETELLTPFEVLEVFPLKPKAIREHLKQHKVGRVEIKVRGVDVRPETFRQSLALKGNGQRTLILTRIGPREVAIVATRIE</sequence>
<feature type="domain" description="THUMP-like" evidence="1">
    <location>
        <begin position="330"/>
        <end position="400"/>
    </location>
</feature>
<evidence type="ECO:0000259" key="1">
    <source>
        <dbReference type="Pfam" id="PF18096"/>
    </source>
</evidence>
<reference evidence="2 3" key="1">
    <citation type="submission" date="2019-02" db="EMBL/GenBank/DDBJ databases">
        <title>Deep-cultivation of Planctomycetes and their phenomic and genomic characterization uncovers novel biology.</title>
        <authorList>
            <person name="Wiegand S."/>
            <person name="Jogler M."/>
            <person name="Boedeker C."/>
            <person name="Pinto D."/>
            <person name="Vollmers J."/>
            <person name="Rivas-Marin E."/>
            <person name="Kohn T."/>
            <person name="Peeters S.H."/>
            <person name="Heuer A."/>
            <person name="Rast P."/>
            <person name="Oberbeckmann S."/>
            <person name="Bunk B."/>
            <person name="Jeske O."/>
            <person name="Meyerdierks A."/>
            <person name="Storesund J.E."/>
            <person name="Kallscheuer N."/>
            <person name="Luecker S."/>
            <person name="Lage O.M."/>
            <person name="Pohl T."/>
            <person name="Merkel B.J."/>
            <person name="Hornburger P."/>
            <person name="Mueller R.-W."/>
            <person name="Bruemmer F."/>
            <person name="Labrenz M."/>
            <person name="Spormann A.M."/>
            <person name="Op den Camp H."/>
            <person name="Overmann J."/>
            <person name="Amann R."/>
            <person name="Jetten M.S.M."/>
            <person name="Mascher T."/>
            <person name="Medema M.H."/>
            <person name="Devos D.P."/>
            <person name="Kaster A.-K."/>
            <person name="Ovreas L."/>
            <person name="Rohde M."/>
            <person name="Galperin M.Y."/>
            <person name="Jogler C."/>
        </authorList>
    </citation>
    <scope>NUCLEOTIDE SEQUENCE [LARGE SCALE GENOMIC DNA]</scope>
    <source>
        <strain evidence="2 3">HG15A2</strain>
    </source>
</reference>
<proteinExistence type="predicted"/>
<dbReference type="InterPro" id="IPR029063">
    <property type="entry name" value="SAM-dependent_MTases_sf"/>
</dbReference>
<gene>
    <name evidence="2" type="ORF">HG15A2_29790</name>
</gene>
<evidence type="ECO:0000313" key="2">
    <source>
        <dbReference type="EMBL" id="QDS99652.1"/>
    </source>
</evidence>
<dbReference type="SUPFAM" id="SSF53335">
    <property type="entry name" value="S-adenosyl-L-methionine-dependent methyltransferases"/>
    <property type="match status" value="1"/>
</dbReference>
<dbReference type="EMBL" id="CP036263">
    <property type="protein sequence ID" value="QDS99652.1"/>
    <property type="molecule type" value="Genomic_DNA"/>
</dbReference>
<keyword evidence="3" id="KW-1185">Reference proteome</keyword>
<dbReference type="KEGG" id="amob:HG15A2_29790"/>
<protein>
    <recommendedName>
        <fullName evidence="1">THUMP-like domain-containing protein</fullName>
    </recommendedName>
</protein>
<dbReference type="AlphaFoldDB" id="A0A517MXP2"/>
<dbReference type="Gene3D" id="3.40.50.150">
    <property type="entry name" value="Vaccinia Virus protein VP39"/>
    <property type="match status" value="1"/>
</dbReference>
<dbReference type="OrthoDB" id="9810570at2"/>
<dbReference type="Pfam" id="PF18096">
    <property type="entry name" value="Thump_like"/>
    <property type="match status" value="1"/>
</dbReference>
<name>A0A517MXP2_9BACT</name>